<protein>
    <submittedName>
        <fullName evidence="2">Uncharacterized protein</fullName>
    </submittedName>
</protein>
<organism evidence="2 3">
    <name type="scientific">Streptomyces hyderabadensis</name>
    <dbReference type="NCBI Taxonomy" id="598549"/>
    <lineage>
        <taxon>Bacteria</taxon>
        <taxon>Bacillati</taxon>
        <taxon>Actinomycetota</taxon>
        <taxon>Actinomycetes</taxon>
        <taxon>Kitasatosporales</taxon>
        <taxon>Streptomycetaceae</taxon>
        <taxon>Streptomyces</taxon>
    </lineage>
</organism>
<comment type="caution">
    <text evidence="2">The sequence shown here is derived from an EMBL/GenBank/DDBJ whole genome shotgun (WGS) entry which is preliminary data.</text>
</comment>
<keyword evidence="3" id="KW-1185">Reference proteome</keyword>
<evidence type="ECO:0000256" key="1">
    <source>
        <dbReference type="SAM" id="MobiDB-lite"/>
    </source>
</evidence>
<dbReference type="InterPro" id="IPR051446">
    <property type="entry name" value="HTH_trans_reg/aminotransferase"/>
</dbReference>
<gene>
    <name evidence="2" type="ORF">GCM10023257_11320</name>
</gene>
<accession>A0ABP9HQV5</accession>
<evidence type="ECO:0000313" key="2">
    <source>
        <dbReference type="EMBL" id="GAA4976100.1"/>
    </source>
</evidence>
<evidence type="ECO:0000313" key="3">
    <source>
        <dbReference type="Proteomes" id="UP001500610"/>
    </source>
</evidence>
<dbReference type="InterPro" id="IPR015424">
    <property type="entry name" value="PyrdxlP-dep_Trfase"/>
</dbReference>
<dbReference type="Proteomes" id="UP001500610">
    <property type="component" value="Unassembled WGS sequence"/>
</dbReference>
<reference evidence="3" key="1">
    <citation type="journal article" date="2019" name="Int. J. Syst. Evol. Microbiol.">
        <title>The Global Catalogue of Microorganisms (GCM) 10K type strain sequencing project: providing services to taxonomists for standard genome sequencing and annotation.</title>
        <authorList>
            <consortium name="The Broad Institute Genomics Platform"/>
            <consortium name="The Broad Institute Genome Sequencing Center for Infectious Disease"/>
            <person name="Wu L."/>
            <person name="Ma J."/>
        </authorList>
    </citation>
    <scope>NUCLEOTIDE SEQUENCE [LARGE SCALE GENOMIC DNA]</scope>
    <source>
        <strain evidence="3">JCM 17657</strain>
    </source>
</reference>
<proteinExistence type="predicted"/>
<dbReference type="InterPro" id="IPR015421">
    <property type="entry name" value="PyrdxlP-dep_Trfase_major"/>
</dbReference>
<name>A0ABP9HQV5_9ACTN</name>
<dbReference type="SUPFAM" id="SSF53383">
    <property type="entry name" value="PLP-dependent transferases"/>
    <property type="match status" value="1"/>
</dbReference>
<dbReference type="EMBL" id="BAABIV010000003">
    <property type="protein sequence ID" value="GAA4976100.1"/>
    <property type="molecule type" value="Genomic_DNA"/>
</dbReference>
<dbReference type="PANTHER" id="PTHR46577:SF1">
    <property type="entry name" value="HTH-TYPE TRANSCRIPTIONAL REGULATORY PROTEIN GABR"/>
    <property type="match status" value="1"/>
</dbReference>
<dbReference type="Gene3D" id="3.40.640.10">
    <property type="entry name" value="Type I PLP-dependent aspartate aminotransferase-like (Major domain)"/>
    <property type="match status" value="1"/>
</dbReference>
<sequence>MSQDRASAARHLRRRGITAGADQILRANGARHGLAITVMATLNARDVVVVDALAYPGFKMLALAFRLDLEPIPATSDGPDLGVLEKLCAACPSGAGDLHDAHLARLARPTWPDRAGGQPHPPDQDRSTARSAHHR</sequence>
<dbReference type="PANTHER" id="PTHR46577">
    <property type="entry name" value="HTH-TYPE TRANSCRIPTIONAL REGULATORY PROTEIN GABR"/>
    <property type="match status" value="1"/>
</dbReference>
<feature type="region of interest" description="Disordered" evidence="1">
    <location>
        <begin position="107"/>
        <end position="135"/>
    </location>
</feature>